<evidence type="ECO:0000313" key="1">
    <source>
        <dbReference type="EMBL" id="KAF8563105.1"/>
    </source>
</evidence>
<dbReference type="AlphaFoldDB" id="A0A8T0D5I8"/>
<reference evidence="1 2" key="1">
    <citation type="submission" date="2019-07" db="EMBL/GenBank/DDBJ databases">
        <title>Annotation for the trematode Paragonimus westermani.</title>
        <authorList>
            <person name="Choi Y.-J."/>
        </authorList>
    </citation>
    <scope>NUCLEOTIDE SEQUENCE [LARGE SCALE GENOMIC DNA]</scope>
    <source>
        <strain evidence="1">180907_Pwestermani</strain>
    </source>
</reference>
<name>A0A8T0D5I8_9TREM</name>
<protein>
    <submittedName>
        <fullName evidence="1">Uncharacterized protein</fullName>
    </submittedName>
</protein>
<gene>
    <name evidence="1" type="ORF">P879_12028</name>
</gene>
<dbReference type="EMBL" id="JTDF01014439">
    <property type="protein sequence ID" value="KAF8563105.1"/>
    <property type="molecule type" value="Genomic_DNA"/>
</dbReference>
<dbReference type="Proteomes" id="UP000699462">
    <property type="component" value="Unassembled WGS sequence"/>
</dbReference>
<comment type="caution">
    <text evidence="1">The sequence shown here is derived from an EMBL/GenBank/DDBJ whole genome shotgun (WGS) entry which is preliminary data.</text>
</comment>
<organism evidence="1 2">
    <name type="scientific">Paragonimus westermani</name>
    <dbReference type="NCBI Taxonomy" id="34504"/>
    <lineage>
        <taxon>Eukaryota</taxon>
        <taxon>Metazoa</taxon>
        <taxon>Spiralia</taxon>
        <taxon>Lophotrochozoa</taxon>
        <taxon>Platyhelminthes</taxon>
        <taxon>Trematoda</taxon>
        <taxon>Digenea</taxon>
        <taxon>Plagiorchiida</taxon>
        <taxon>Troglotremata</taxon>
        <taxon>Troglotrematidae</taxon>
        <taxon>Paragonimus</taxon>
    </lineage>
</organism>
<dbReference type="OrthoDB" id="6627613at2759"/>
<evidence type="ECO:0000313" key="2">
    <source>
        <dbReference type="Proteomes" id="UP000699462"/>
    </source>
</evidence>
<sequence length="468" mass="52109">MPVVQVSGPTNDGNSLSVGAFELQSVAGKRSDQADGGCLTRLGAGTGCCHVRTRSVREKSWKSWSYRDRKLLVGLARKSGSRCKTRGVLADNIRRHFPGRSTAAILQELRRVGTRGVRVPLRALVLQPDPCENVDSGSTNETNREVWVGDVLSSILTDLRSAVGSCLGKAEFEKLVVGLLEGSMSLSQLPVRLACHAVESFPRMPVRKRREQIKQNRRNMVSSKLRRRLVYAALRKLYAKRRRDAAKVVIEGTWDELSSEGQELPVGTLEYWKSVLSREGQCDPRRPLSGECLAALVEPITIDETRWALRAMRNDTAPGLQEKLLVAQQLLVRAGMNITTQKSISPHLAASAKAKQLVLVPSDFQLNGVTLPVMGPTHRLRYLGLDFTWKGKVSDGSVQFITEALGRLLKAPLKPQQRREVLIVFLLPRLIRRLVLEPVKRDALRKMGKLFRAAYRSWARFPADSNNA</sequence>
<feature type="non-terminal residue" evidence="1">
    <location>
        <position position="1"/>
    </location>
</feature>
<proteinExistence type="predicted"/>
<keyword evidence="2" id="KW-1185">Reference proteome</keyword>
<accession>A0A8T0D5I8</accession>